<evidence type="ECO:0000313" key="3">
    <source>
        <dbReference type="Proteomes" id="UP000654471"/>
    </source>
</evidence>
<organism evidence="2 3">
    <name type="scientific">Streptomyces albospinus</name>
    <dbReference type="NCBI Taxonomy" id="285515"/>
    <lineage>
        <taxon>Bacteria</taxon>
        <taxon>Bacillati</taxon>
        <taxon>Actinomycetota</taxon>
        <taxon>Actinomycetes</taxon>
        <taxon>Kitasatosporales</taxon>
        <taxon>Streptomycetaceae</taxon>
        <taxon>Streptomyces</taxon>
    </lineage>
</organism>
<evidence type="ECO:0000313" key="2">
    <source>
        <dbReference type="EMBL" id="GGU54898.1"/>
    </source>
</evidence>
<dbReference type="SUPFAM" id="SSF56112">
    <property type="entry name" value="Protein kinase-like (PK-like)"/>
    <property type="match status" value="1"/>
</dbReference>
<dbReference type="InterPro" id="IPR011009">
    <property type="entry name" value="Kinase-like_dom_sf"/>
</dbReference>
<dbReference type="Pfam" id="PF01636">
    <property type="entry name" value="APH"/>
    <property type="match status" value="1"/>
</dbReference>
<evidence type="ECO:0000259" key="1">
    <source>
        <dbReference type="Pfam" id="PF01636"/>
    </source>
</evidence>
<comment type="caution">
    <text evidence="2">The sequence shown here is derived from an EMBL/GenBank/DDBJ whole genome shotgun (WGS) entry which is preliminary data.</text>
</comment>
<name>A0ABQ2UUV9_9ACTN</name>
<feature type="domain" description="Aminoglycoside phosphotransferase" evidence="1">
    <location>
        <begin position="56"/>
        <end position="267"/>
    </location>
</feature>
<keyword evidence="3" id="KW-1185">Reference proteome</keyword>
<reference evidence="3" key="1">
    <citation type="journal article" date="2019" name="Int. J. Syst. Evol. Microbiol.">
        <title>The Global Catalogue of Microorganisms (GCM) 10K type strain sequencing project: providing services to taxonomists for standard genome sequencing and annotation.</title>
        <authorList>
            <consortium name="The Broad Institute Genomics Platform"/>
            <consortium name="The Broad Institute Genome Sequencing Center for Infectious Disease"/>
            <person name="Wu L."/>
            <person name="Ma J."/>
        </authorList>
    </citation>
    <scope>NUCLEOTIDE SEQUENCE [LARGE SCALE GENOMIC DNA]</scope>
    <source>
        <strain evidence="3">JCM 3399</strain>
    </source>
</reference>
<protein>
    <recommendedName>
        <fullName evidence="1">Aminoglycoside phosphotransferase domain-containing protein</fullName>
    </recommendedName>
</protein>
<dbReference type="InterPro" id="IPR002575">
    <property type="entry name" value="Aminoglycoside_PTrfase"/>
</dbReference>
<dbReference type="Proteomes" id="UP000654471">
    <property type="component" value="Unassembled WGS sequence"/>
</dbReference>
<gene>
    <name evidence="2" type="ORF">GCM10010211_19480</name>
</gene>
<dbReference type="RefSeq" id="WP_189298455.1">
    <property type="nucleotide sequence ID" value="NZ_BMRP01000005.1"/>
</dbReference>
<dbReference type="Gene3D" id="3.90.1200.10">
    <property type="match status" value="1"/>
</dbReference>
<dbReference type="EMBL" id="BMRP01000005">
    <property type="protein sequence ID" value="GGU54898.1"/>
    <property type="molecule type" value="Genomic_DNA"/>
</dbReference>
<accession>A0ABQ2UUV9</accession>
<sequence>MLVPSAAEARRWEVTAAEVLHREWGLRAVPVASTTGWNHTWRVGGCWLTCRPVAEGAAFRRETELFGRLNHCAGTSGVRAPVAVPTSAGGLCAEARGHVWRLTEELAGETPAGFHEADYPRAGEGLAALHVLLAGMGPHAAVRTPGPVDLAAALVARGLPGPAELPGLAPEDRDRLTLGLRAVEEGLACLRSAPRQLLHGDPGLPNLRVDPASRKLIAVLDLEAASVGPVEHDLGCLGLSAFAQHEDDGIDGVAALASAVAGYRRRAGRTVNERAVYLFMLATEIRLLRELLLGARPGENLHSVVQWQSDHYRKILDAWSRLRFQGDRACLT</sequence>
<proteinExistence type="predicted"/>